<evidence type="ECO:0000256" key="1">
    <source>
        <dbReference type="ARBA" id="ARBA00023015"/>
    </source>
</evidence>
<dbReference type="InterPro" id="IPR000595">
    <property type="entry name" value="cNMP-bd_dom"/>
</dbReference>
<dbReference type="InterPro" id="IPR018490">
    <property type="entry name" value="cNMP-bd_dom_sf"/>
</dbReference>
<dbReference type="Proteomes" id="UP000316706">
    <property type="component" value="Unassembled WGS sequence"/>
</dbReference>
<dbReference type="InterPro" id="IPR036388">
    <property type="entry name" value="WH-like_DNA-bd_sf"/>
</dbReference>
<sequence length="228" mass="25418">MTPLTGLGALLPEELWRKLLTLGPRSEREPGRILMRQGDPGDVVMALTRGRVRVMQQVVDGLDQLVAVRRRGEVLGDIAVYGECRRTATVVTVDPCVVHTLRGTEFLRFVHDHGLAPLLMQHNYERLQEAERHRAEIALLQPSHVLCKMLFRLAEPMGDGSAVVDLGLSQNDLALMIGAHRNTVGKALNKLKELGVVARDPHRLMIVINDVRALDHYARNGLEHDSMV</sequence>
<dbReference type="SMART" id="SM00100">
    <property type="entry name" value="cNMP"/>
    <property type="match status" value="1"/>
</dbReference>
<dbReference type="SUPFAM" id="SSF46785">
    <property type="entry name" value="Winged helix' DNA-binding domain"/>
    <property type="match status" value="1"/>
</dbReference>
<dbReference type="EMBL" id="VFPO01000001">
    <property type="protein sequence ID" value="TQM66494.1"/>
    <property type="molecule type" value="Genomic_DNA"/>
</dbReference>
<keyword evidence="2" id="KW-0238">DNA-binding</keyword>
<keyword evidence="3" id="KW-0804">Transcription</keyword>
<dbReference type="OrthoDB" id="41390at2"/>
<gene>
    <name evidence="6" type="ORF">FHX41_0068</name>
</gene>
<keyword evidence="7" id="KW-1185">Reference proteome</keyword>
<dbReference type="InterPro" id="IPR036390">
    <property type="entry name" value="WH_DNA-bd_sf"/>
</dbReference>
<dbReference type="PANTHER" id="PTHR24567:SF74">
    <property type="entry name" value="HTH-TYPE TRANSCRIPTIONAL REGULATOR ARCR"/>
    <property type="match status" value="1"/>
</dbReference>
<evidence type="ECO:0000313" key="6">
    <source>
        <dbReference type="EMBL" id="TQM66494.1"/>
    </source>
</evidence>
<dbReference type="GO" id="GO:0003677">
    <property type="term" value="F:DNA binding"/>
    <property type="evidence" value="ECO:0007669"/>
    <property type="project" value="UniProtKB-KW"/>
</dbReference>
<dbReference type="PROSITE" id="PS50042">
    <property type="entry name" value="CNMP_BINDING_3"/>
    <property type="match status" value="1"/>
</dbReference>
<protein>
    <submittedName>
        <fullName evidence="6">CRP-like cAMP-binding protein</fullName>
    </submittedName>
</protein>
<dbReference type="InterPro" id="IPR050397">
    <property type="entry name" value="Env_Response_Regulators"/>
</dbReference>
<accession>A0A543I7C0</accession>
<evidence type="ECO:0000256" key="2">
    <source>
        <dbReference type="ARBA" id="ARBA00023125"/>
    </source>
</evidence>
<dbReference type="Gene3D" id="1.10.10.10">
    <property type="entry name" value="Winged helix-like DNA-binding domain superfamily/Winged helix DNA-binding domain"/>
    <property type="match status" value="1"/>
</dbReference>
<feature type="domain" description="HTH crp-type" evidence="5">
    <location>
        <begin position="133"/>
        <end position="212"/>
    </location>
</feature>
<reference evidence="6 7" key="1">
    <citation type="submission" date="2019-06" db="EMBL/GenBank/DDBJ databases">
        <title>Sequencing the genomes of 1000 actinobacteria strains.</title>
        <authorList>
            <person name="Klenk H.-P."/>
        </authorList>
    </citation>
    <scope>NUCLEOTIDE SEQUENCE [LARGE SCALE GENOMIC DNA]</scope>
    <source>
        <strain evidence="6 7">DSM 45043</strain>
    </source>
</reference>
<dbReference type="Pfam" id="PF00027">
    <property type="entry name" value="cNMP_binding"/>
    <property type="match status" value="1"/>
</dbReference>
<dbReference type="PANTHER" id="PTHR24567">
    <property type="entry name" value="CRP FAMILY TRANSCRIPTIONAL REGULATORY PROTEIN"/>
    <property type="match status" value="1"/>
</dbReference>
<dbReference type="PROSITE" id="PS51063">
    <property type="entry name" value="HTH_CRP_2"/>
    <property type="match status" value="1"/>
</dbReference>
<evidence type="ECO:0000256" key="3">
    <source>
        <dbReference type="ARBA" id="ARBA00023163"/>
    </source>
</evidence>
<evidence type="ECO:0000313" key="7">
    <source>
        <dbReference type="Proteomes" id="UP000316706"/>
    </source>
</evidence>
<evidence type="ECO:0000259" key="4">
    <source>
        <dbReference type="PROSITE" id="PS50042"/>
    </source>
</evidence>
<dbReference type="RefSeq" id="WP_141965587.1">
    <property type="nucleotide sequence ID" value="NZ_VFPO01000001.1"/>
</dbReference>
<evidence type="ECO:0000259" key="5">
    <source>
        <dbReference type="PROSITE" id="PS51063"/>
    </source>
</evidence>
<dbReference type="SUPFAM" id="SSF51206">
    <property type="entry name" value="cAMP-binding domain-like"/>
    <property type="match status" value="1"/>
</dbReference>
<dbReference type="Gene3D" id="2.60.120.10">
    <property type="entry name" value="Jelly Rolls"/>
    <property type="match status" value="1"/>
</dbReference>
<dbReference type="AlphaFoldDB" id="A0A543I7C0"/>
<dbReference type="Pfam" id="PF13545">
    <property type="entry name" value="HTH_Crp_2"/>
    <property type="match status" value="1"/>
</dbReference>
<dbReference type="GO" id="GO:0003700">
    <property type="term" value="F:DNA-binding transcription factor activity"/>
    <property type="evidence" value="ECO:0007669"/>
    <property type="project" value="TreeGrafter"/>
</dbReference>
<comment type="caution">
    <text evidence="6">The sequence shown here is derived from an EMBL/GenBank/DDBJ whole genome shotgun (WGS) entry which is preliminary data.</text>
</comment>
<dbReference type="InterPro" id="IPR014710">
    <property type="entry name" value="RmlC-like_jellyroll"/>
</dbReference>
<name>A0A543I7C0_9ACTN</name>
<dbReference type="SMART" id="SM00419">
    <property type="entry name" value="HTH_CRP"/>
    <property type="match status" value="1"/>
</dbReference>
<dbReference type="CDD" id="cd00038">
    <property type="entry name" value="CAP_ED"/>
    <property type="match status" value="1"/>
</dbReference>
<dbReference type="GO" id="GO:0005829">
    <property type="term" value="C:cytosol"/>
    <property type="evidence" value="ECO:0007669"/>
    <property type="project" value="TreeGrafter"/>
</dbReference>
<proteinExistence type="predicted"/>
<dbReference type="InterPro" id="IPR012318">
    <property type="entry name" value="HTH_CRP"/>
</dbReference>
<keyword evidence="1" id="KW-0805">Transcription regulation</keyword>
<feature type="domain" description="Cyclic nucleotide-binding" evidence="4">
    <location>
        <begin position="7"/>
        <end position="110"/>
    </location>
</feature>
<organism evidence="6 7">
    <name type="scientific">Actinomadura hallensis</name>
    <dbReference type="NCBI Taxonomy" id="337895"/>
    <lineage>
        <taxon>Bacteria</taxon>
        <taxon>Bacillati</taxon>
        <taxon>Actinomycetota</taxon>
        <taxon>Actinomycetes</taxon>
        <taxon>Streptosporangiales</taxon>
        <taxon>Thermomonosporaceae</taxon>
        <taxon>Actinomadura</taxon>
    </lineage>
</organism>